<dbReference type="GO" id="GO:0046983">
    <property type="term" value="F:protein dimerization activity"/>
    <property type="evidence" value="ECO:0007669"/>
    <property type="project" value="InterPro"/>
</dbReference>
<comment type="subcellular location">
    <subcellularLocation>
        <location evidence="1">Nucleus</location>
    </subcellularLocation>
</comment>
<dbReference type="Proteomes" id="UP000572268">
    <property type="component" value="Unassembled WGS sequence"/>
</dbReference>
<dbReference type="SUPFAM" id="SSF53098">
    <property type="entry name" value="Ribonuclease H-like"/>
    <property type="match status" value="1"/>
</dbReference>
<evidence type="ECO:0000313" key="9">
    <source>
        <dbReference type="Proteomes" id="UP000572268"/>
    </source>
</evidence>
<feature type="domain" description="HAT C-terminal dimerisation" evidence="7">
    <location>
        <begin position="738"/>
        <end position="800"/>
    </location>
</feature>
<evidence type="ECO:0000256" key="5">
    <source>
        <dbReference type="ARBA" id="ARBA00023242"/>
    </source>
</evidence>
<keyword evidence="4" id="KW-0862">Zinc</keyword>
<dbReference type="GO" id="GO:0008270">
    <property type="term" value="F:zinc ion binding"/>
    <property type="evidence" value="ECO:0007669"/>
    <property type="project" value="UniProtKB-KW"/>
</dbReference>
<accession>A0A7J6KUU9</accession>
<dbReference type="InterPro" id="IPR008906">
    <property type="entry name" value="HATC_C_dom"/>
</dbReference>
<organism evidence="8 9">
    <name type="scientific">Perkinsus olseni</name>
    <name type="common">Perkinsus atlanticus</name>
    <dbReference type="NCBI Taxonomy" id="32597"/>
    <lineage>
        <taxon>Eukaryota</taxon>
        <taxon>Sar</taxon>
        <taxon>Alveolata</taxon>
        <taxon>Perkinsozoa</taxon>
        <taxon>Perkinsea</taxon>
        <taxon>Perkinsida</taxon>
        <taxon>Perkinsidae</taxon>
        <taxon>Perkinsus</taxon>
    </lineage>
</organism>
<feature type="compositionally biased region" description="Polar residues" evidence="6">
    <location>
        <begin position="670"/>
        <end position="687"/>
    </location>
</feature>
<dbReference type="InterPro" id="IPR012337">
    <property type="entry name" value="RNaseH-like_sf"/>
</dbReference>
<evidence type="ECO:0000256" key="6">
    <source>
        <dbReference type="SAM" id="MobiDB-lite"/>
    </source>
</evidence>
<evidence type="ECO:0000256" key="2">
    <source>
        <dbReference type="ARBA" id="ARBA00022723"/>
    </source>
</evidence>
<feature type="region of interest" description="Disordered" evidence="6">
    <location>
        <begin position="1"/>
        <end position="44"/>
    </location>
</feature>
<evidence type="ECO:0000259" key="7">
    <source>
        <dbReference type="Pfam" id="PF05699"/>
    </source>
</evidence>
<feature type="region of interest" description="Disordered" evidence="6">
    <location>
        <begin position="662"/>
        <end position="687"/>
    </location>
</feature>
<dbReference type="AlphaFoldDB" id="A0A7J6KUU9"/>
<reference evidence="8 9" key="1">
    <citation type="submission" date="2020-04" db="EMBL/GenBank/DDBJ databases">
        <title>Perkinsus olseni comparative genomics.</title>
        <authorList>
            <person name="Bogema D.R."/>
        </authorList>
    </citation>
    <scope>NUCLEOTIDE SEQUENCE [LARGE SCALE GENOMIC DNA]</scope>
    <source>
        <strain evidence="8">ATCC PRA-31</strain>
    </source>
</reference>
<proteinExistence type="predicted"/>
<feature type="region of interest" description="Disordered" evidence="6">
    <location>
        <begin position="385"/>
        <end position="407"/>
    </location>
</feature>
<evidence type="ECO:0000256" key="4">
    <source>
        <dbReference type="ARBA" id="ARBA00022833"/>
    </source>
</evidence>
<keyword evidence="2" id="KW-0479">Metal-binding</keyword>
<protein>
    <recommendedName>
        <fullName evidence="7">HAT C-terminal dimerisation domain-containing protein</fullName>
    </recommendedName>
</protein>
<dbReference type="InterPro" id="IPR052035">
    <property type="entry name" value="ZnF_BED_domain_contain"/>
</dbReference>
<gene>
    <name evidence="8" type="ORF">FOL46_001004</name>
</gene>
<keyword evidence="3" id="KW-0863">Zinc-finger</keyword>
<evidence type="ECO:0000313" key="8">
    <source>
        <dbReference type="EMBL" id="KAF4650379.1"/>
    </source>
</evidence>
<dbReference type="PANTHER" id="PTHR46481:SF10">
    <property type="entry name" value="ZINC FINGER BED DOMAIN-CONTAINING PROTEIN 39"/>
    <property type="match status" value="1"/>
</dbReference>
<dbReference type="Pfam" id="PF05699">
    <property type="entry name" value="Dimer_Tnp_hAT"/>
    <property type="match status" value="1"/>
</dbReference>
<dbReference type="SUPFAM" id="SSF140996">
    <property type="entry name" value="Hermes dimerisation domain"/>
    <property type="match status" value="1"/>
</dbReference>
<feature type="compositionally biased region" description="Polar residues" evidence="6">
    <location>
        <begin position="30"/>
        <end position="39"/>
    </location>
</feature>
<evidence type="ECO:0000256" key="3">
    <source>
        <dbReference type="ARBA" id="ARBA00022771"/>
    </source>
</evidence>
<name>A0A7J6KUU9_PEROL</name>
<sequence>MRSAFGDARADTLRRLSTSKNKATPKLPVQSFSRSSPPTKRSRVAFSSVVKERGSETIDVGRVLDDFSLDDGDVEALEEGITSEDGEERAKGTGVSEPLIGKKLNESLFDTFIPSRSRSAIWSADGFLKVRVRATNTVCKEYAVCSKCRTVFKTKQGNTSTLTRHQQACHSSEGVPSVLQFIKDPAPLAAEQRAKLYEACVDLVVSQCLPFTVTESEPFQRLVQLASDLGARNGRPFDATRSLPSAKNVADKVNKLYGAVHENVKERLRSQNRPLQMQFDAWKTCHKGEEVLAVTVALENQNHDNAEPVLLALRKLESGQGEDIAETLQSVLDDYGIDRDEVLFLSDSCQANIKALASFGAASVPCFAHLLQLAVKAATYPSTGAAAAGGNNEAQRQARSKRSCVRTAPAVAPTKKGAIAEGNAETGELSLSDPSLRLNDMMRPLPAERTSSIAGILTTVTRLVAVARRTKMNNEIANIEKCTRLSLRNETRWNSTLKMLRSVLRSWQGIIKVFSQHDRLRSFEGLLSRKSLLEAIDELLHPFAIATDRMQAVRPFVFMDTIAQLEKCWRLLNTEGEEDMPEIIQARLLMRDAFRLHSLIGCLLDPRMRVKGVENLLIVKEFRESAPGNVQDPDRLSRENIEWVLFNWGFLSGYRKQVTADVGAPRDGESSQGTEANISSTPESSHPQFQENIWDDVIDITALPVWEEPQQPQMDADALTAAVTAECEEYMKLGQHQVDYDVFWEDARDKFPNLYFASRITKYFTLSTARCESVFSQAKSIIGLRRANLKTSTLEQLLVCKTTQKIL</sequence>
<keyword evidence="5" id="KW-0539">Nucleus</keyword>
<dbReference type="GO" id="GO:0005634">
    <property type="term" value="C:nucleus"/>
    <property type="evidence" value="ECO:0007669"/>
    <property type="project" value="UniProtKB-SubCell"/>
</dbReference>
<evidence type="ECO:0000256" key="1">
    <source>
        <dbReference type="ARBA" id="ARBA00004123"/>
    </source>
</evidence>
<comment type="caution">
    <text evidence="8">The sequence shown here is derived from an EMBL/GenBank/DDBJ whole genome shotgun (WGS) entry which is preliminary data.</text>
</comment>
<dbReference type="Gene3D" id="1.10.10.1070">
    <property type="entry name" value="Zinc finger, BED domain-containing"/>
    <property type="match status" value="1"/>
</dbReference>
<dbReference type="PANTHER" id="PTHR46481">
    <property type="entry name" value="ZINC FINGER BED DOMAIN-CONTAINING PROTEIN 4"/>
    <property type="match status" value="1"/>
</dbReference>
<dbReference type="EMBL" id="JABANN010001263">
    <property type="protein sequence ID" value="KAF4650379.1"/>
    <property type="molecule type" value="Genomic_DNA"/>
</dbReference>